<dbReference type="GO" id="GO:0009443">
    <property type="term" value="P:pyridoxal 5'-phosphate salvage"/>
    <property type="evidence" value="ECO:0007669"/>
    <property type="project" value="InterPro"/>
</dbReference>
<accession>F8X481</accession>
<dbReference type="Proteomes" id="UP000006420">
    <property type="component" value="Unassembled WGS sequence"/>
</dbReference>
<dbReference type="EMBL" id="ADLW01000018">
    <property type="protein sequence ID" value="EGK05127.1"/>
    <property type="molecule type" value="Genomic_DNA"/>
</dbReference>
<dbReference type="NCBIfam" id="TIGR00687">
    <property type="entry name" value="pyridox_kin"/>
    <property type="match status" value="1"/>
</dbReference>
<dbReference type="CDD" id="cd01173">
    <property type="entry name" value="pyridoxal_pyridoxamine_kinase"/>
    <property type="match status" value="1"/>
</dbReference>
<protein>
    <recommendedName>
        <fullName evidence="1">pyridoxal kinase</fullName>
        <ecNumber evidence="1">2.7.1.35</ecNumber>
    </recommendedName>
</protein>
<dbReference type="STRING" id="742767.HMPREF9456_03040"/>
<evidence type="ECO:0000256" key="3">
    <source>
        <dbReference type="ARBA" id="ARBA00022741"/>
    </source>
</evidence>
<dbReference type="InterPro" id="IPR029056">
    <property type="entry name" value="Ribokinase-like"/>
</dbReference>
<dbReference type="Pfam" id="PF08543">
    <property type="entry name" value="Phos_pyr_kin"/>
    <property type="match status" value="1"/>
</dbReference>
<keyword evidence="5" id="KW-0067">ATP-binding</keyword>
<dbReference type="HOGENOM" id="CLU_046496_3_1_10"/>
<gene>
    <name evidence="7" type="ORF">HMPREF9456_03040</name>
</gene>
<evidence type="ECO:0000256" key="1">
    <source>
        <dbReference type="ARBA" id="ARBA00012104"/>
    </source>
</evidence>
<organism evidence="7 8">
    <name type="scientific">Dysgonomonas mossii DSM 22836</name>
    <dbReference type="NCBI Taxonomy" id="742767"/>
    <lineage>
        <taxon>Bacteria</taxon>
        <taxon>Pseudomonadati</taxon>
        <taxon>Bacteroidota</taxon>
        <taxon>Bacteroidia</taxon>
        <taxon>Bacteroidales</taxon>
        <taxon>Dysgonomonadaceae</taxon>
        <taxon>Dysgonomonas</taxon>
    </lineage>
</organism>
<dbReference type="InterPro" id="IPR004625">
    <property type="entry name" value="PyrdxlKinase"/>
</dbReference>
<evidence type="ECO:0000259" key="6">
    <source>
        <dbReference type="Pfam" id="PF08543"/>
    </source>
</evidence>
<dbReference type="PANTHER" id="PTHR10534">
    <property type="entry name" value="PYRIDOXAL KINASE"/>
    <property type="match status" value="1"/>
</dbReference>
<dbReference type="GO" id="GO:0008478">
    <property type="term" value="F:pyridoxal kinase activity"/>
    <property type="evidence" value="ECO:0007669"/>
    <property type="project" value="UniProtKB-EC"/>
</dbReference>
<dbReference type="Gene3D" id="3.40.1190.20">
    <property type="match status" value="1"/>
</dbReference>
<dbReference type="AlphaFoldDB" id="F8X481"/>
<dbReference type="GO" id="GO:0005524">
    <property type="term" value="F:ATP binding"/>
    <property type="evidence" value="ECO:0007669"/>
    <property type="project" value="UniProtKB-KW"/>
</dbReference>
<evidence type="ECO:0000313" key="8">
    <source>
        <dbReference type="Proteomes" id="UP000006420"/>
    </source>
</evidence>
<dbReference type="PANTHER" id="PTHR10534:SF2">
    <property type="entry name" value="PYRIDOXAL KINASE"/>
    <property type="match status" value="1"/>
</dbReference>
<keyword evidence="4 7" id="KW-0418">Kinase</keyword>
<evidence type="ECO:0000313" key="7">
    <source>
        <dbReference type="EMBL" id="EGK05127.1"/>
    </source>
</evidence>
<dbReference type="GO" id="GO:0005829">
    <property type="term" value="C:cytosol"/>
    <property type="evidence" value="ECO:0007669"/>
    <property type="project" value="TreeGrafter"/>
</dbReference>
<dbReference type="SUPFAM" id="SSF53613">
    <property type="entry name" value="Ribokinase-like"/>
    <property type="match status" value="1"/>
</dbReference>
<keyword evidence="3" id="KW-0547">Nucleotide-binding</keyword>
<dbReference type="eggNOG" id="COG2240">
    <property type="taxonomic scope" value="Bacteria"/>
</dbReference>
<sequence>MVSIGYVGNNTISSVLQMGCNDIVIVPTVLYSNHLGHSTVGGFKISEDLLTAVLNGILELGIIKEITTIITGFIGSAEQVKIIANFVRTIKILKPEIRYLCDPVMGDIDKGQYVEPDVPNALVKYLVPLADFLTPNQYEIETIIGKQINTAEDVPRLLKGQFNLNKQKIVITSISFKNLDMNLIYNCILEEKGCEIVKVQKIDLHPPGTGDMFTAYLCLLMQRGMKLSDAIKLSGNIISKVLINMLKGKRIEFELQDILYSINILQTMNYNSSTEIKTI</sequence>
<reference evidence="7 8" key="1">
    <citation type="submission" date="2011-04" db="EMBL/GenBank/DDBJ databases">
        <title>The Genome Sequence of Dysgonomonas mossii DSM 22836.</title>
        <authorList>
            <consortium name="The Broad Institute Genome Sequencing Platform"/>
            <person name="Earl A."/>
            <person name="Ward D."/>
            <person name="Feldgarden M."/>
            <person name="Gevers D."/>
            <person name="Pudlo N."/>
            <person name="Martens E."/>
            <person name="Allen-Vercoe E."/>
            <person name="Young S.K."/>
            <person name="Zeng Q."/>
            <person name="Gargeya S."/>
            <person name="Fitzgerald M."/>
            <person name="Haas B."/>
            <person name="Abouelleil A."/>
            <person name="Alvarado L."/>
            <person name="Arachchi H.M."/>
            <person name="Berlin A."/>
            <person name="Brown A."/>
            <person name="Chapman S.B."/>
            <person name="Chen Z."/>
            <person name="Dunbar C."/>
            <person name="Freedman E."/>
            <person name="Gearin G."/>
            <person name="Gellesch M."/>
            <person name="Goldberg J."/>
            <person name="Griggs A."/>
            <person name="Gujja S."/>
            <person name="Heiman D."/>
            <person name="Howarth C."/>
            <person name="Larson L."/>
            <person name="Lui A."/>
            <person name="MacDonald P.J.P."/>
            <person name="Mehta T."/>
            <person name="Montmayeur A."/>
            <person name="Murphy C."/>
            <person name="Neiman D."/>
            <person name="Pearson M."/>
            <person name="Priest M."/>
            <person name="Roberts A."/>
            <person name="Saif S."/>
            <person name="Shea T."/>
            <person name="Shenoy N."/>
            <person name="Sisk P."/>
            <person name="Stolte C."/>
            <person name="Sykes S."/>
            <person name="Yandava C."/>
            <person name="Wortman J."/>
            <person name="Nusbaum C."/>
            <person name="Birren B."/>
        </authorList>
    </citation>
    <scope>NUCLEOTIDE SEQUENCE [LARGE SCALE GENOMIC DNA]</scope>
    <source>
        <strain evidence="7 8">DSM 22836</strain>
    </source>
</reference>
<keyword evidence="2" id="KW-0808">Transferase</keyword>
<dbReference type="InterPro" id="IPR013749">
    <property type="entry name" value="PM/HMP-P_kinase-1"/>
</dbReference>
<proteinExistence type="predicted"/>
<evidence type="ECO:0000256" key="4">
    <source>
        <dbReference type="ARBA" id="ARBA00022777"/>
    </source>
</evidence>
<evidence type="ECO:0000256" key="2">
    <source>
        <dbReference type="ARBA" id="ARBA00022679"/>
    </source>
</evidence>
<evidence type="ECO:0000256" key="5">
    <source>
        <dbReference type="ARBA" id="ARBA00022840"/>
    </source>
</evidence>
<name>F8X481_9BACT</name>
<dbReference type="EC" id="2.7.1.35" evidence="1"/>
<feature type="domain" description="Pyridoxamine kinase/Phosphomethylpyrimidine kinase" evidence="6">
    <location>
        <begin position="16"/>
        <end position="246"/>
    </location>
</feature>
<keyword evidence="8" id="KW-1185">Reference proteome</keyword>
<comment type="caution">
    <text evidence="7">The sequence shown here is derived from an EMBL/GenBank/DDBJ whole genome shotgun (WGS) entry which is preliminary data.</text>
</comment>